<evidence type="ECO:0000313" key="1">
    <source>
        <dbReference type="EMBL" id="WUR03190.1"/>
    </source>
</evidence>
<gene>
    <name evidence="1" type="ORF">VNE69_04019</name>
</gene>
<dbReference type="AlphaFoldDB" id="A0AAX4JB70"/>
<proteinExistence type="predicted"/>
<dbReference type="RefSeq" id="XP_065329335.1">
    <property type="nucleotide sequence ID" value="XM_065473263.1"/>
</dbReference>
<name>A0AAX4JB70_9MICR</name>
<dbReference type="Proteomes" id="UP001334084">
    <property type="component" value="Chromosome 4"/>
</dbReference>
<dbReference type="GeneID" id="90541009"/>
<accession>A0AAX4JB70</accession>
<protein>
    <submittedName>
        <fullName evidence="1">Uncharacterized protein</fullName>
    </submittedName>
</protein>
<dbReference type="KEGG" id="vnx:VNE69_04019"/>
<sequence length="408" mass="48949">MKLLKIFFAIFFVRSNQINYRNIKDNLFNAIKKGDYTVYDSNKDYTRVFLRVHYYNKEINCTIKDISIDEKKQHTENFSFNYEGKSINDNIKILEENIKNIINLSYDKNIVLFYSLYNYTYSSFAKQIIEKIIENNKSRSEKNTDKIFYKNISYEDCHLNKILREIENFNNYNKYKLRIPDIPISFYYNRYTNIYYIRFCIEKNNICYLFEFNLNEIDNKDVNSLVNIAIEDEFKGKKEILMRLLRLYKVADAKYMKSYSCGNYCKITSNKIELGHIHKMVLEINPGSVKFQLEKKEYFYALNRSANNKNYIGQKKFTELKKTINKIYLLKNTDDCSYVQCVCRLLHHHNKIEFLIMKIFNNQDSAISLIFNYILLFICIIDAQDLDFKTGKLIGTYNTLEDEKKKLQ</sequence>
<reference evidence="1" key="1">
    <citation type="journal article" date="2024" name="BMC Genomics">
        <title>Functional annotation of a divergent genome using sequence and structure-based similarity.</title>
        <authorList>
            <person name="Svedberg D."/>
            <person name="Winiger R.R."/>
            <person name="Berg A."/>
            <person name="Sharma H."/>
            <person name="Tellgren-Roth C."/>
            <person name="Debrunner-Vossbrinck B.A."/>
            <person name="Vossbrinck C.R."/>
            <person name="Barandun J."/>
        </authorList>
    </citation>
    <scope>NUCLEOTIDE SEQUENCE</scope>
    <source>
        <strain evidence="1">Illinois isolate</strain>
    </source>
</reference>
<dbReference type="EMBL" id="CP142729">
    <property type="protein sequence ID" value="WUR03190.1"/>
    <property type="molecule type" value="Genomic_DNA"/>
</dbReference>
<organism evidence="1 2">
    <name type="scientific">Vairimorpha necatrix</name>
    <dbReference type="NCBI Taxonomy" id="6039"/>
    <lineage>
        <taxon>Eukaryota</taxon>
        <taxon>Fungi</taxon>
        <taxon>Fungi incertae sedis</taxon>
        <taxon>Microsporidia</taxon>
        <taxon>Nosematidae</taxon>
        <taxon>Vairimorpha</taxon>
    </lineage>
</organism>
<evidence type="ECO:0000313" key="2">
    <source>
        <dbReference type="Proteomes" id="UP001334084"/>
    </source>
</evidence>
<keyword evidence="2" id="KW-1185">Reference proteome</keyword>